<dbReference type="GO" id="GO:0003677">
    <property type="term" value="F:DNA binding"/>
    <property type="evidence" value="ECO:0007669"/>
    <property type="project" value="UniProtKB-KW"/>
</dbReference>
<dbReference type="OrthoDB" id="9798835at2"/>
<proteinExistence type="predicted"/>
<dbReference type="InterPro" id="IPR051081">
    <property type="entry name" value="HTH_MetalResp_TranReg"/>
</dbReference>
<evidence type="ECO:0000256" key="2">
    <source>
        <dbReference type="ARBA" id="ARBA00023125"/>
    </source>
</evidence>
<dbReference type="SMART" id="SM00418">
    <property type="entry name" value="HTH_ARSR"/>
    <property type="match status" value="1"/>
</dbReference>
<evidence type="ECO:0000256" key="3">
    <source>
        <dbReference type="ARBA" id="ARBA00023163"/>
    </source>
</evidence>
<dbReference type="AlphaFoldDB" id="A0A0K2SHB7"/>
<organism evidence="5 6">
    <name type="scientific">Limnochorda pilosa</name>
    <dbReference type="NCBI Taxonomy" id="1555112"/>
    <lineage>
        <taxon>Bacteria</taxon>
        <taxon>Bacillati</taxon>
        <taxon>Bacillota</taxon>
        <taxon>Limnochordia</taxon>
        <taxon>Limnochordales</taxon>
        <taxon>Limnochordaceae</taxon>
        <taxon>Limnochorda</taxon>
    </lineage>
</organism>
<dbReference type="GO" id="GO:0003700">
    <property type="term" value="F:DNA-binding transcription factor activity"/>
    <property type="evidence" value="ECO:0007669"/>
    <property type="project" value="InterPro"/>
</dbReference>
<evidence type="ECO:0000256" key="1">
    <source>
        <dbReference type="ARBA" id="ARBA00023015"/>
    </source>
</evidence>
<dbReference type="EMBL" id="AP014924">
    <property type="protein sequence ID" value="BAS26516.1"/>
    <property type="molecule type" value="Genomic_DNA"/>
</dbReference>
<keyword evidence="1" id="KW-0805">Transcription regulation</keyword>
<dbReference type="KEGG" id="lpil:LIP_0659"/>
<dbReference type="InterPro" id="IPR011991">
    <property type="entry name" value="ArsR-like_HTH"/>
</dbReference>
<dbReference type="PANTHER" id="PTHR33154:SF12">
    <property type="entry name" value="TRANSCRIPTIONAL REGULATORY PROTEIN"/>
    <property type="match status" value="1"/>
</dbReference>
<evidence type="ECO:0000313" key="5">
    <source>
        <dbReference type="EMBL" id="BAS26516.1"/>
    </source>
</evidence>
<dbReference type="Proteomes" id="UP000065807">
    <property type="component" value="Chromosome"/>
</dbReference>
<dbReference type="PROSITE" id="PS50987">
    <property type="entry name" value="HTH_ARSR_2"/>
    <property type="match status" value="1"/>
</dbReference>
<dbReference type="InterPro" id="IPR036388">
    <property type="entry name" value="WH-like_DNA-bd_sf"/>
</dbReference>
<reference evidence="6" key="1">
    <citation type="submission" date="2015-07" db="EMBL/GenBank/DDBJ databases">
        <title>Complete genome sequence and phylogenetic analysis of Limnochorda pilosa.</title>
        <authorList>
            <person name="Watanabe M."/>
            <person name="Kojima H."/>
            <person name="Fukui M."/>
        </authorList>
    </citation>
    <scope>NUCLEOTIDE SEQUENCE [LARGE SCALE GENOMIC DNA]</scope>
    <source>
        <strain evidence="6">HC45</strain>
    </source>
</reference>
<dbReference type="STRING" id="1555112.LIP_0659"/>
<reference evidence="6" key="2">
    <citation type="journal article" date="2016" name="Int. J. Syst. Evol. Microbiol.">
        <title>Complete genome sequence and cell structure of Limnochorda pilosa, a Gram-negative spore-former within the phylum Firmicutes.</title>
        <authorList>
            <person name="Watanabe M."/>
            <person name="Kojima H."/>
            <person name="Fukui M."/>
        </authorList>
    </citation>
    <scope>NUCLEOTIDE SEQUENCE [LARGE SCALE GENOMIC DNA]</scope>
    <source>
        <strain evidence="6">HC45</strain>
    </source>
</reference>
<dbReference type="PRINTS" id="PR00778">
    <property type="entry name" value="HTHARSR"/>
</dbReference>
<keyword evidence="2" id="KW-0238">DNA-binding</keyword>
<dbReference type="SUPFAM" id="SSF46785">
    <property type="entry name" value="Winged helix' DNA-binding domain"/>
    <property type="match status" value="1"/>
</dbReference>
<protein>
    <submittedName>
        <fullName evidence="5">ArsR family transcriptional regulator</fullName>
    </submittedName>
</protein>
<name>A0A0K2SHB7_LIMPI</name>
<dbReference type="PANTHER" id="PTHR33154">
    <property type="entry name" value="TRANSCRIPTIONAL REGULATOR, ARSR FAMILY"/>
    <property type="match status" value="1"/>
</dbReference>
<feature type="domain" description="HTH arsR-type" evidence="4">
    <location>
        <begin position="1"/>
        <end position="95"/>
    </location>
</feature>
<dbReference type="InterPro" id="IPR001845">
    <property type="entry name" value="HTH_ArsR_DNA-bd_dom"/>
</dbReference>
<accession>A0A0K2SHB7</accession>
<keyword evidence="6" id="KW-1185">Reference proteome</keyword>
<dbReference type="CDD" id="cd00090">
    <property type="entry name" value="HTH_ARSR"/>
    <property type="match status" value="1"/>
</dbReference>
<evidence type="ECO:0000313" key="6">
    <source>
        <dbReference type="Proteomes" id="UP000065807"/>
    </source>
</evidence>
<sequence length="97" mass="11248">MDPEERELVRVYRALGDQTRLAMVRLLARREEMGCGELAEALDLTRPTLSYHTRILEESRLIDVRKEGAYRFYRLRRADVGRWAPAVLGTLKGDIES</sequence>
<dbReference type="InterPro" id="IPR036390">
    <property type="entry name" value="WH_DNA-bd_sf"/>
</dbReference>
<gene>
    <name evidence="5" type="ORF">LIP_0659</name>
</gene>
<dbReference type="NCBIfam" id="NF033788">
    <property type="entry name" value="HTH_metalloreg"/>
    <property type="match status" value="1"/>
</dbReference>
<keyword evidence="3" id="KW-0804">Transcription</keyword>
<evidence type="ECO:0000259" key="4">
    <source>
        <dbReference type="PROSITE" id="PS50987"/>
    </source>
</evidence>
<dbReference type="RefSeq" id="WP_068134172.1">
    <property type="nucleotide sequence ID" value="NZ_AP014924.1"/>
</dbReference>
<dbReference type="Pfam" id="PF12840">
    <property type="entry name" value="HTH_20"/>
    <property type="match status" value="1"/>
</dbReference>
<dbReference type="Gene3D" id="1.10.10.10">
    <property type="entry name" value="Winged helix-like DNA-binding domain superfamily/Winged helix DNA-binding domain"/>
    <property type="match status" value="1"/>
</dbReference>